<feature type="transmembrane region" description="Helical" evidence="1">
    <location>
        <begin position="96"/>
        <end position="113"/>
    </location>
</feature>
<protein>
    <submittedName>
        <fullName evidence="2">Uncharacterized protein</fullName>
    </submittedName>
</protein>
<organism evidence="2 3">
    <name type="scientific">Actinophytocola oryzae</name>
    <dbReference type="NCBI Taxonomy" id="502181"/>
    <lineage>
        <taxon>Bacteria</taxon>
        <taxon>Bacillati</taxon>
        <taxon>Actinomycetota</taxon>
        <taxon>Actinomycetes</taxon>
        <taxon>Pseudonocardiales</taxon>
        <taxon>Pseudonocardiaceae</taxon>
    </lineage>
</organism>
<comment type="caution">
    <text evidence="2">The sequence shown here is derived from an EMBL/GenBank/DDBJ whole genome shotgun (WGS) entry which is preliminary data.</text>
</comment>
<dbReference type="Proteomes" id="UP000294927">
    <property type="component" value="Unassembled WGS sequence"/>
</dbReference>
<accession>A0A4R7W108</accession>
<name>A0A4R7W108_9PSEU</name>
<keyword evidence="1" id="KW-0812">Transmembrane</keyword>
<keyword evidence="1" id="KW-1133">Transmembrane helix</keyword>
<feature type="transmembrane region" description="Helical" evidence="1">
    <location>
        <begin position="55"/>
        <end position="76"/>
    </location>
</feature>
<feature type="transmembrane region" description="Helical" evidence="1">
    <location>
        <begin position="178"/>
        <end position="198"/>
    </location>
</feature>
<evidence type="ECO:0000313" key="2">
    <source>
        <dbReference type="EMBL" id="TDV56092.1"/>
    </source>
</evidence>
<dbReference type="EMBL" id="SOCP01000002">
    <property type="protein sequence ID" value="TDV56092.1"/>
    <property type="molecule type" value="Genomic_DNA"/>
</dbReference>
<proteinExistence type="predicted"/>
<feature type="transmembrane region" description="Helical" evidence="1">
    <location>
        <begin position="28"/>
        <end position="48"/>
    </location>
</feature>
<keyword evidence="3" id="KW-1185">Reference proteome</keyword>
<keyword evidence="1" id="KW-0472">Membrane</keyword>
<dbReference type="AlphaFoldDB" id="A0A4R7W108"/>
<sequence length="201" mass="20665">MTDLTKDVEWTPAAPARRRLTDSRRGRLMFQTVLPVVVGVAGAVAIGAKAGIPSALMMCAGIYLVAAATGVPVAAWWSLAGAVPLVGLGAVFDNEWLSLLALGVVQAVLLVIGGVRGRWRQRDNLLQVVAAVVFAALAIASAAGTPVVAAVILIVGLLAHGVWDVVHHRAGIVVARSYSAFCAGLDAALALVVLIALVTHN</sequence>
<evidence type="ECO:0000256" key="1">
    <source>
        <dbReference type="SAM" id="Phobius"/>
    </source>
</evidence>
<reference evidence="2 3" key="1">
    <citation type="submission" date="2019-03" db="EMBL/GenBank/DDBJ databases">
        <title>Genomic Encyclopedia of Archaeal and Bacterial Type Strains, Phase II (KMG-II): from individual species to whole genera.</title>
        <authorList>
            <person name="Goeker M."/>
        </authorList>
    </citation>
    <scope>NUCLEOTIDE SEQUENCE [LARGE SCALE GENOMIC DNA]</scope>
    <source>
        <strain evidence="2 3">DSM 45499</strain>
    </source>
</reference>
<gene>
    <name evidence="2" type="ORF">CLV71_102153</name>
</gene>
<evidence type="ECO:0000313" key="3">
    <source>
        <dbReference type="Proteomes" id="UP000294927"/>
    </source>
</evidence>
<dbReference type="RefSeq" id="WP_133901379.1">
    <property type="nucleotide sequence ID" value="NZ_SOCP01000002.1"/>
</dbReference>
<feature type="transmembrane region" description="Helical" evidence="1">
    <location>
        <begin position="125"/>
        <end position="142"/>
    </location>
</feature>